<comment type="caution">
    <text evidence="1">The sequence shown here is derived from an EMBL/GenBank/DDBJ whole genome shotgun (WGS) entry which is preliminary data.</text>
</comment>
<sequence length="726" mass="78935">MAAHVSAYPPELLFLICAHVFAAAQPAPIPSLDPLFLHEAGQPVALPSSYPPANWAEPVARKTLATLALVNRAWYEAAKPWLWRSVEVRLPRSWLALVDEITGGEDEAANVEQTARAVDTSIREAALAASAVAGHGGAPDVDAELKMKEFLLQSLRGPDGHIPPELLSPPATRDPSPRRIRQKSKSPARWKLLRSISVAVEDFMGRDEHGMYVPAPHDPRPGRYVRRLDFNHFRTIGMRRFVEEGVNSRFVTGDRLEAVLKETPNLAVFGATEYMDGALTLAVLKELLLRGASRGRGRPSRGRGLVIEDPNDTDAEDSARRRECKELEAVDFTGCVSGVFVNALTDFVTVHLLPPADSDTSEDEDVRPERRRNSRSARLREDPVSFPGLQRLSLRGTKSIAPQILHDFVLAFPSLTHLDLSCTRVAPELLAALTISPTVRLQSLSLARCIRLTGPSIRDFLVSTPATHGLTELNLYGDGTFPCPLSAAELRDVLTSAPCFLSGELVYLDLSGSALDRDLLEAMPPQPKLRSLGLAYIPDLELRAIADFILKKAAKVEVLALQGTSPELGYGRRAARAPPRQAPITLHSQLIQSLCTPPFSFSISGPPSIREPPTRLRVIELGTPLLSGLGAGAGSWRIVRSKGGRGWYVDTASGWVARVGGGAPVLRHDLAPTHPWREALEKLADANGNVSSGIGWHARKMEVLHGHGLLGREDGLYGAVSFAYQG</sequence>
<reference evidence="1" key="1">
    <citation type="submission" date="2021-03" db="EMBL/GenBank/DDBJ databases">
        <authorList>
            <consortium name="DOE Joint Genome Institute"/>
            <person name="Ahrendt S."/>
            <person name="Looney B.P."/>
            <person name="Miyauchi S."/>
            <person name="Morin E."/>
            <person name="Drula E."/>
            <person name="Courty P.E."/>
            <person name="Chicoki N."/>
            <person name="Fauchery L."/>
            <person name="Kohler A."/>
            <person name="Kuo A."/>
            <person name="Labutti K."/>
            <person name="Pangilinan J."/>
            <person name="Lipzen A."/>
            <person name="Riley R."/>
            <person name="Andreopoulos W."/>
            <person name="He G."/>
            <person name="Johnson J."/>
            <person name="Barry K.W."/>
            <person name="Grigoriev I.V."/>
            <person name="Nagy L."/>
            <person name="Hibbett D."/>
            <person name="Henrissat B."/>
            <person name="Matheny P.B."/>
            <person name="Labbe J."/>
            <person name="Martin F."/>
        </authorList>
    </citation>
    <scope>NUCLEOTIDE SEQUENCE</scope>
    <source>
        <strain evidence="1">HHB10654</strain>
    </source>
</reference>
<evidence type="ECO:0000313" key="2">
    <source>
        <dbReference type="Proteomes" id="UP000814140"/>
    </source>
</evidence>
<protein>
    <submittedName>
        <fullName evidence="1">Uncharacterized protein</fullName>
    </submittedName>
</protein>
<gene>
    <name evidence="1" type="ORF">BV25DRAFT_1836625</name>
</gene>
<name>A0ACB8T985_9AGAM</name>
<proteinExistence type="predicted"/>
<accession>A0ACB8T985</accession>
<reference evidence="1" key="2">
    <citation type="journal article" date="2022" name="New Phytol.">
        <title>Evolutionary transition to the ectomycorrhizal habit in the genomes of a hyperdiverse lineage of mushroom-forming fungi.</title>
        <authorList>
            <person name="Looney B."/>
            <person name="Miyauchi S."/>
            <person name="Morin E."/>
            <person name="Drula E."/>
            <person name="Courty P.E."/>
            <person name="Kohler A."/>
            <person name="Kuo A."/>
            <person name="LaButti K."/>
            <person name="Pangilinan J."/>
            <person name="Lipzen A."/>
            <person name="Riley R."/>
            <person name="Andreopoulos W."/>
            <person name="He G."/>
            <person name="Johnson J."/>
            <person name="Nolan M."/>
            <person name="Tritt A."/>
            <person name="Barry K.W."/>
            <person name="Grigoriev I.V."/>
            <person name="Nagy L.G."/>
            <person name="Hibbett D."/>
            <person name="Henrissat B."/>
            <person name="Matheny P.B."/>
            <person name="Labbe J."/>
            <person name="Martin F.M."/>
        </authorList>
    </citation>
    <scope>NUCLEOTIDE SEQUENCE</scope>
    <source>
        <strain evidence="1">HHB10654</strain>
    </source>
</reference>
<evidence type="ECO:0000313" key="1">
    <source>
        <dbReference type="EMBL" id="KAI0064756.1"/>
    </source>
</evidence>
<dbReference type="Proteomes" id="UP000814140">
    <property type="component" value="Unassembled WGS sequence"/>
</dbReference>
<organism evidence="1 2">
    <name type="scientific">Artomyces pyxidatus</name>
    <dbReference type="NCBI Taxonomy" id="48021"/>
    <lineage>
        <taxon>Eukaryota</taxon>
        <taxon>Fungi</taxon>
        <taxon>Dikarya</taxon>
        <taxon>Basidiomycota</taxon>
        <taxon>Agaricomycotina</taxon>
        <taxon>Agaricomycetes</taxon>
        <taxon>Russulales</taxon>
        <taxon>Auriscalpiaceae</taxon>
        <taxon>Artomyces</taxon>
    </lineage>
</organism>
<dbReference type="EMBL" id="MU277197">
    <property type="protein sequence ID" value="KAI0064756.1"/>
    <property type="molecule type" value="Genomic_DNA"/>
</dbReference>
<keyword evidence="2" id="KW-1185">Reference proteome</keyword>